<evidence type="ECO:0000313" key="4">
    <source>
        <dbReference type="Proteomes" id="UP000515511"/>
    </source>
</evidence>
<dbReference type="InterPro" id="IPR043129">
    <property type="entry name" value="ATPase_NBD"/>
</dbReference>
<dbReference type="Pfam" id="PF00480">
    <property type="entry name" value="ROK"/>
    <property type="match status" value="1"/>
</dbReference>
<evidence type="ECO:0000256" key="1">
    <source>
        <dbReference type="ARBA" id="ARBA00006479"/>
    </source>
</evidence>
<gene>
    <name evidence="3" type="ORF">F1C12_14210</name>
</gene>
<dbReference type="SUPFAM" id="SSF46785">
    <property type="entry name" value="Winged helix' DNA-binding domain"/>
    <property type="match status" value="1"/>
</dbReference>
<organism evidence="3 4">
    <name type="scientific">Leifsonia shinshuensis</name>
    <dbReference type="NCBI Taxonomy" id="150026"/>
    <lineage>
        <taxon>Bacteria</taxon>
        <taxon>Bacillati</taxon>
        <taxon>Actinomycetota</taxon>
        <taxon>Actinomycetes</taxon>
        <taxon>Micrococcales</taxon>
        <taxon>Microbacteriaceae</taxon>
        <taxon>Leifsonia</taxon>
    </lineage>
</organism>
<dbReference type="InterPro" id="IPR036388">
    <property type="entry name" value="WH-like_DNA-bd_sf"/>
</dbReference>
<dbReference type="KEGG" id="lse:F1C12_14210"/>
<dbReference type="Gene3D" id="1.10.10.10">
    <property type="entry name" value="Winged helix-like DNA-binding domain superfamily/Winged helix DNA-binding domain"/>
    <property type="match status" value="1"/>
</dbReference>
<dbReference type="PANTHER" id="PTHR18964">
    <property type="entry name" value="ROK (REPRESSOR, ORF, KINASE) FAMILY"/>
    <property type="match status" value="1"/>
</dbReference>
<dbReference type="SUPFAM" id="SSF53067">
    <property type="entry name" value="Actin-like ATPase domain"/>
    <property type="match status" value="1"/>
</dbReference>
<reference evidence="4" key="1">
    <citation type="submission" date="2019-09" db="EMBL/GenBank/DDBJ databases">
        <title>Antimicrobial potential of Antarctic Bacteria.</title>
        <authorList>
            <person name="Benaud N."/>
            <person name="Edwards R.J."/>
            <person name="Ferrari B.C."/>
        </authorList>
    </citation>
    <scope>NUCLEOTIDE SEQUENCE [LARGE SCALE GENOMIC DNA]</scope>
    <source>
        <strain evidence="4">INR9</strain>
    </source>
</reference>
<evidence type="ECO:0000259" key="2">
    <source>
        <dbReference type="Pfam" id="PF12802"/>
    </source>
</evidence>
<dbReference type="InterPro" id="IPR000600">
    <property type="entry name" value="ROK"/>
</dbReference>
<dbReference type="AlphaFoldDB" id="A0A7G6YCD6"/>
<dbReference type="GO" id="GO:0003700">
    <property type="term" value="F:DNA-binding transcription factor activity"/>
    <property type="evidence" value="ECO:0007669"/>
    <property type="project" value="InterPro"/>
</dbReference>
<feature type="domain" description="HTH marR-type" evidence="2">
    <location>
        <begin position="15"/>
        <end position="59"/>
    </location>
</feature>
<dbReference type="InterPro" id="IPR000835">
    <property type="entry name" value="HTH_MarR-typ"/>
</dbReference>
<dbReference type="Pfam" id="PF12802">
    <property type="entry name" value="MarR_2"/>
    <property type="match status" value="1"/>
</dbReference>
<accession>A0A7G6YCD6</accession>
<dbReference type="RefSeq" id="WP_185275593.1">
    <property type="nucleotide sequence ID" value="NZ_CP043641.1"/>
</dbReference>
<dbReference type="InterPro" id="IPR036390">
    <property type="entry name" value="WH_DNA-bd_sf"/>
</dbReference>
<comment type="similarity">
    <text evidence="1">Belongs to the ROK (NagC/XylR) family.</text>
</comment>
<evidence type="ECO:0000313" key="3">
    <source>
        <dbReference type="EMBL" id="QNE36151.1"/>
    </source>
</evidence>
<dbReference type="PANTHER" id="PTHR18964:SF149">
    <property type="entry name" value="BIFUNCTIONAL UDP-N-ACETYLGLUCOSAMINE 2-EPIMERASE_N-ACETYLMANNOSAMINE KINASE"/>
    <property type="match status" value="1"/>
</dbReference>
<name>A0A7G6YCD6_9MICO</name>
<dbReference type="Proteomes" id="UP000515511">
    <property type="component" value="Chromosome"/>
</dbReference>
<proteinExistence type="inferred from homology"/>
<dbReference type="Gene3D" id="3.30.420.40">
    <property type="match status" value="2"/>
</dbReference>
<sequence>MPKGANLPAIAAFNETVVLDAVRRSGGGLSRVELASVTGLSAQTVTNVTRRLLGQGLIREAGKQSEGSPGKPRTLLRLDPAGAYAVGVHLDPTVITCVLLDLEGEVVEHLRRPAPLDGDAKETLAVILDAIRSLIATPGVDASRVIGVGVAAPGPIDADTGVVVRPPLIPGWNDFHLRDELTAATGLPSLVAKDVISAAVAERWRDPAGASKDYAFIYYGTGAGIGLVLGGEVYTGSTDNAGDAGHVLVDPGGALCACGRRGCWGESVRPNRLVMQGLWSGVLPAPAGVSVVDGVDLDLDVETVDALFTRLTEAADAGDERSAAIIDRSIRGTAFYLSNLTALLDLDRVVFGGPSWSRVERRYLAQLSDRLAEIDMGILTHPVLLEGSAVGEDVAAVGAACLVLDETFSPRVGRG</sequence>
<dbReference type="EMBL" id="CP043641">
    <property type="protein sequence ID" value="QNE36151.1"/>
    <property type="molecule type" value="Genomic_DNA"/>
</dbReference>
<protein>
    <submittedName>
        <fullName evidence="3">ROK family transcriptional regulator</fullName>
    </submittedName>
</protein>